<dbReference type="InterPro" id="IPR050093">
    <property type="entry name" value="ABC_SmlMolc_Importer"/>
</dbReference>
<feature type="domain" description="ABC transmembrane type-1" evidence="12">
    <location>
        <begin position="51"/>
        <end position="250"/>
    </location>
</feature>
<dbReference type="GO" id="GO:0016887">
    <property type="term" value="F:ATP hydrolysis activity"/>
    <property type="evidence" value="ECO:0007669"/>
    <property type="project" value="InterPro"/>
</dbReference>
<dbReference type="Pfam" id="PF00005">
    <property type="entry name" value="ABC_tran"/>
    <property type="match status" value="1"/>
</dbReference>
<evidence type="ECO:0000313" key="14">
    <source>
        <dbReference type="Proteomes" id="UP000198908"/>
    </source>
</evidence>
<keyword evidence="9 10" id="KW-0472">Membrane</keyword>
<evidence type="ECO:0000256" key="9">
    <source>
        <dbReference type="ARBA" id="ARBA00023136"/>
    </source>
</evidence>
<keyword evidence="2 10" id="KW-0813">Transport</keyword>
<feature type="transmembrane region" description="Helical" evidence="10">
    <location>
        <begin position="228"/>
        <end position="249"/>
    </location>
</feature>
<dbReference type="InterPro" id="IPR017871">
    <property type="entry name" value="ABC_transporter-like_CS"/>
</dbReference>
<evidence type="ECO:0000259" key="12">
    <source>
        <dbReference type="PROSITE" id="PS50928"/>
    </source>
</evidence>
<evidence type="ECO:0000256" key="1">
    <source>
        <dbReference type="ARBA" id="ARBA00004651"/>
    </source>
</evidence>
<dbReference type="InterPro" id="IPR003439">
    <property type="entry name" value="ABC_transporter-like_ATP-bd"/>
</dbReference>
<evidence type="ECO:0000256" key="3">
    <source>
        <dbReference type="ARBA" id="ARBA00022475"/>
    </source>
</evidence>
<dbReference type="GO" id="GO:0005886">
    <property type="term" value="C:plasma membrane"/>
    <property type="evidence" value="ECO:0007669"/>
    <property type="project" value="UniProtKB-SubCell"/>
</dbReference>
<keyword evidence="8 10" id="KW-1133">Transmembrane helix</keyword>
<name>A0A1G6INZ3_9BURK</name>
<feature type="transmembrane region" description="Helical" evidence="10">
    <location>
        <begin position="51"/>
        <end position="77"/>
    </location>
</feature>
<keyword evidence="4" id="KW-0997">Cell inner membrane</keyword>
<dbReference type="RefSeq" id="WP_091995830.1">
    <property type="nucleotide sequence ID" value="NZ_FMYQ01000004.1"/>
</dbReference>
<dbReference type="Gene3D" id="3.40.50.300">
    <property type="entry name" value="P-loop containing nucleotide triphosphate hydrolases"/>
    <property type="match status" value="1"/>
</dbReference>
<dbReference type="Pfam" id="PF00528">
    <property type="entry name" value="BPD_transp_1"/>
    <property type="match status" value="1"/>
</dbReference>
<dbReference type="InterPro" id="IPR003593">
    <property type="entry name" value="AAA+_ATPase"/>
</dbReference>
<dbReference type="PANTHER" id="PTHR42781">
    <property type="entry name" value="SPERMIDINE/PUTRESCINE IMPORT ATP-BINDING PROTEIN POTA"/>
    <property type="match status" value="1"/>
</dbReference>
<dbReference type="PANTHER" id="PTHR42781:SF4">
    <property type="entry name" value="SPERMIDINE_PUTRESCINE IMPORT ATP-BINDING PROTEIN POTA"/>
    <property type="match status" value="1"/>
</dbReference>
<dbReference type="SUPFAM" id="SSF161098">
    <property type="entry name" value="MetI-like"/>
    <property type="match status" value="1"/>
</dbReference>
<dbReference type="Proteomes" id="UP000198908">
    <property type="component" value="Unassembled WGS sequence"/>
</dbReference>
<comment type="subcellular location">
    <subcellularLocation>
        <location evidence="1 10">Cell membrane</location>
        <topology evidence="1 10">Multi-pass membrane protein</topology>
    </subcellularLocation>
</comment>
<keyword evidence="5 10" id="KW-0812">Transmembrane</keyword>
<dbReference type="PROSITE" id="PS00211">
    <property type="entry name" value="ABC_TRANSPORTER_1"/>
    <property type="match status" value="1"/>
</dbReference>
<dbReference type="GO" id="GO:0005524">
    <property type="term" value="F:ATP binding"/>
    <property type="evidence" value="ECO:0007669"/>
    <property type="project" value="UniProtKB-KW"/>
</dbReference>
<dbReference type="SMART" id="SM00382">
    <property type="entry name" value="AAA"/>
    <property type="match status" value="1"/>
</dbReference>
<evidence type="ECO:0000256" key="5">
    <source>
        <dbReference type="ARBA" id="ARBA00022692"/>
    </source>
</evidence>
<dbReference type="EMBL" id="FMYQ01000004">
    <property type="protein sequence ID" value="SDC08209.1"/>
    <property type="molecule type" value="Genomic_DNA"/>
</dbReference>
<evidence type="ECO:0000256" key="6">
    <source>
        <dbReference type="ARBA" id="ARBA00022741"/>
    </source>
</evidence>
<reference evidence="14" key="1">
    <citation type="submission" date="2016-09" db="EMBL/GenBank/DDBJ databases">
        <authorList>
            <person name="Varghese N."/>
            <person name="Submissions S."/>
        </authorList>
    </citation>
    <scope>NUCLEOTIDE SEQUENCE [LARGE SCALE GENOMIC DNA]</scope>
    <source>
        <strain evidence="14">TNe-862</strain>
    </source>
</reference>
<dbReference type="Gene3D" id="1.10.3720.10">
    <property type="entry name" value="MetI-like"/>
    <property type="match status" value="1"/>
</dbReference>
<feature type="domain" description="ABC transporter" evidence="11">
    <location>
        <begin position="277"/>
        <end position="503"/>
    </location>
</feature>
<comment type="similarity">
    <text evidence="10">Belongs to the binding-protein-dependent transport system permease family.</text>
</comment>
<feature type="transmembrane region" description="Helical" evidence="10">
    <location>
        <begin position="12"/>
        <end position="31"/>
    </location>
</feature>
<accession>A0A1G6INZ3</accession>
<evidence type="ECO:0000256" key="4">
    <source>
        <dbReference type="ARBA" id="ARBA00022519"/>
    </source>
</evidence>
<dbReference type="InterPro" id="IPR027417">
    <property type="entry name" value="P-loop_NTPase"/>
</dbReference>
<evidence type="ECO:0000256" key="8">
    <source>
        <dbReference type="ARBA" id="ARBA00022989"/>
    </source>
</evidence>
<evidence type="ECO:0000256" key="7">
    <source>
        <dbReference type="ARBA" id="ARBA00022840"/>
    </source>
</evidence>
<feature type="transmembrane region" description="Helical" evidence="10">
    <location>
        <begin position="128"/>
        <end position="146"/>
    </location>
</feature>
<dbReference type="InterPro" id="IPR035906">
    <property type="entry name" value="MetI-like_sf"/>
</dbReference>
<feature type="transmembrane region" description="Helical" evidence="10">
    <location>
        <begin position="187"/>
        <end position="208"/>
    </location>
</feature>
<keyword evidence="14" id="KW-1185">Reference proteome</keyword>
<sequence length="614" mass="65365">MTQPAQRASRPLWWLGALLAVYLCAPFVASVPQIGQADWASVDWHATWSAVGVSVASASVASLVILVGGVPLGYWLARSHARGVALLGFVVQLPLALPPLTSGVLLLFLIGPYSGIGQLFGGSLTDSFTGIVLAETFVAAPFLIVASRSAFSAVDPVYDDVAATLGHRAASRFFRVTLPIAWPAIRAGLALAWLRAFGEFGATVMVAYHPYSLPVYTYVVFGGQGLPAMMPLLLPTLAIAIVCAVLSVYSRSARSTVAVNHDNADELTGFTPAATAAENGGLHLAFAAQRRLGTFTLDVAWRPQTRRLAIIGPSGSGKSLALRIIAGLEPNDAGSVTLGATDLGALPPERRQIGYMPQDYGLFPHMTVAQQLAFPVDADAASARYWLTHLGLDTLTERLPQQLSFGQRQRVALARALTRHTQLLLFDEPFAALDTPRRRRLQQSLRSLQREIGAVTVIVTHDPDEAALLADEVLVIEQGRMLQAGAVAEVFRRPATLRVADLLGLHNVGEGIVNAGGTIETPNGLRLPCADASFKVGSRVMWRVSPRALVATRDGAWQGRIAGMSLRHGDRYVAVEIAGETFDIAAEDAPSTPAGDLRFAIDPNGVLAWPAHGS</sequence>
<organism evidence="13 14">
    <name type="scientific">Paraburkholderia lycopersici</name>
    <dbReference type="NCBI Taxonomy" id="416944"/>
    <lineage>
        <taxon>Bacteria</taxon>
        <taxon>Pseudomonadati</taxon>
        <taxon>Pseudomonadota</taxon>
        <taxon>Betaproteobacteria</taxon>
        <taxon>Burkholderiales</taxon>
        <taxon>Burkholderiaceae</taxon>
        <taxon>Paraburkholderia</taxon>
    </lineage>
</organism>
<dbReference type="GO" id="GO:0055085">
    <property type="term" value="P:transmembrane transport"/>
    <property type="evidence" value="ECO:0007669"/>
    <property type="project" value="InterPro"/>
</dbReference>
<evidence type="ECO:0000256" key="10">
    <source>
        <dbReference type="RuleBase" id="RU363032"/>
    </source>
</evidence>
<evidence type="ECO:0000313" key="13">
    <source>
        <dbReference type="EMBL" id="SDC08209.1"/>
    </source>
</evidence>
<dbReference type="STRING" id="416944.SAMN05421548_10412"/>
<gene>
    <name evidence="13" type="ORF">SAMN05421548_10412</name>
</gene>
<evidence type="ECO:0000259" key="11">
    <source>
        <dbReference type="PROSITE" id="PS50893"/>
    </source>
</evidence>
<keyword evidence="6" id="KW-0547">Nucleotide-binding</keyword>
<dbReference type="PROSITE" id="PS50928">
    <property type="entry name" value="ABC_TM1"/>
    <property type="match status" value="1"/>
</dbReference>
<protein>
    <submittedName>
        <fullName evidence="13">Molybdate transport system permease protein</fullName>
    </submittedName>
</protein>
<dbReference type="AlphaFoldDB" id="A0A1G6INZ3"/>
<dbReference type="SUPFAM" id="SSF52540">
    <property type="entry name" value="P-loop containing nucleoside triphosphate hydrolases"/>
    <property type="match status" value="1"/>
</dbReference>
<keyword evidence="3" id="KW-1003">Cell membrane</keyword>
<proteinExistence type="inferred from homology"/>
<keyword evidence="7" id="KW-0067">ATP-binding</keyword>
<evidence type="ECO:0000256" key="2">
    <source>
        <dbReference type="ARBA" id="ARBA00022448"/>
    </source>
</evidence>
<dbReference type="CDD" id="cd06261">
    <property type="entry name" value="TM_PBP2"/>
    <property type="match status" value="1"/>
</dbReference>
<dbReference type="PROSITE" id="PS50893">
    <property type="entry name" value="ABC_TRANSPORTER_2"/>
    <property type="match status" value="1"/>
</dbReference>
<feature type="transmembrane region" description="Helical" evidence="10">
    <location>
        <begin position="84"/>
        <end position="108"/>
    </location>
</feature>
<dbReference type="OrthoDB" id="9112331at2"/>
<dbReference type="InterPro" id="IPR000515">
    <property type="entry name" value="MetI-like"/>
</dbReference>